<feature type="compositionally biased region" description="Polar residues" evidence="1">
    <location>
        <begin position="110"/>
        <end position="122"/>
    </location>
</feature>
<accession>A0A165R350</accession>
<dbReference type="InParanoid" id="A0A165R350"/>
<proteinExistence type="predicted"/>
<keyword evidence="3" id="KW-1185">Reference proteome</keyword>
<dbReference type="EMBL" id="KV425882">
    <property type="protein sequence ID" value="KZW04434.1"/>
    <property type="molecule type" value="Genomic_DNA"/>
</dbReference>
<feature type="compositionally biased region" description="Polar residues" evidence="1">
    <location>
        <begin position="1"/>
        <end position="68"/>
    </location>
</feature>
<feature type="region of interest" description="Disordered" evidence="1">
    <location>
        <begin position="1"/>
        <end position="148"/>
    </location>
</feature>
<sequence length="168" mass="17147">MSNFEKGTYNPAATANSGFTSYGSQSERADANDNTSFGERGNTTSSAGTGSFPSESSGYPNNNMNSGSGAKASGAPDPSFPGTATSTSDARNYGDNPRATVGEPTGAYGSRTSANTDESMFGSSEAGREREQPAQGDSYASGLRSTAERVVGTAMDTIGMGNKPNERS</sequence>
<dbReference type="AlphaFoldDB" id="A0A165R350"/>
<dbReference type="Proteomes" id="UP000077266">
    <property type="component" value="Unassembled WGS sequence"/>
</dbReference>
<reference evidence="2 3" key="1">
    <citation type="journal article" date="2016" name="Mol. Biol. Evol.">
        <title>Comparative Genomics of Early-Diverging Mushroom-Forming Fungi Provides Insights into the Origins of Lignocellulose Decay Capabilities.</title>
        <authorList>
            <person name="Nagy L.G."/>
            <person name="Riley R."/>
            <person name="Tritt A."/>
            <person name="Adam C."/>
            <person name="Daum C."/>
            <person name="Floudas D."/>
            <person name="Sun H."/>
            <person name="Yadav J.S."/>
            <person name="Pangilinan J."/>
            <person name="Larsson K.H."/>
            <person name="Matsuura K."/>
            <person name="Barry K."/>
            <person name="Labutti K."/>
            <person name="Kuo R."/>
            <person name="Ohm R.A."/>
            <person name="Bhattacharya S.S."/>
            <person name="Shirouzu T."/>
            <person name="Yoshinaga Y."/>
            <person name="Martin F.M."/>
            <person name="Grigoriev I.V."/>
            <person name="Hibbett D.S."/>
        </authorList>
    </citation>
    <scope>NUCLEOTIDE SEQUENCE [LARGE SCALE GENOMIC DNA]</scope>
    <source>
        <strain evidence="2 3">HHB12029</strain>
    </source>
</reference>
<organism evidence="2 3">
    <name type="scientific">Exidia glandulosa HHB12029</name>
    <dbReference type="NCBI Taxonomy" id="1314781"/>
    <lineage>
        <taxon>Eukaryota</taxon>
        <taxon>Fungi</taxon>
        <taxon>Dikarya</taxon>
        <taxon>Basidiomycota</taxon>
        <taxon>Agaricomycotina</taxon>
        <taxon>Agaricomycetes</taxon>
        <taxon>Auriculariales</taxon>
        <taxon>Exidiaceae</taxon>
        <taxon>Exidia</taxon>
    </lineage>
</organism>
<evidence type="ECO:0000256" key="1">
    <source>
        <dbReference type="SAM" id="MobiDB-lite"/>
    </source>
</evidence>
<evidence type="ECO:0000313" key="2">
    <source>
        <dbReference type="EMBL" id="KZW04434.1"/>
    </source>
</evidence>
<protein>
    <submittedName>
        <fullName evidence="2">Uncharacterized protein</fullName>
    </submittedName>
</protein>
<gene>
    <name evidence="2" type="ORF">EXIGLDRAFT_25574</name>
</gene>
<name>A0A165R350_EXIGL</name>
<evidence type="ECO:0000313" key="3">
    <source>
        <dbReference type="Proteomes" id="UP000077266"/>
    </source>
</evidence>